<evidence type="ECO:0000313" key="4">
    <source>
        <dbReference type="EMBL" id="SPO03816.1"/>
    </source>
</evidence>
<evidence type="ECO:0000259" key="3">
    <source>
        <dbReference type="PROSITE" id="PS50048"/>
    </source>
</evidence>
<feature type="compositionally biased region" description="Low complexity" evidence="2">
    <location>
        <begin position="55"/>
        <end position="80"/>
    </location>
</feature>
<dbReference type="PROSITE" id="PS00463">
    <property type="entry name" value="ZN2_CY6_FUNGAL_1"/>
    <property type="match status" value="1"/>
</dbReference>
<accession>A0AAE8MZS4</accession>
<feature type="domain" description="Zn(2)-C6 fungal-type" evidence="3">
    <location>
        <begin position="104"/>
        <end position="138"/>
    </location>
</feature>
<dbReference type="SUPFAM" id="SSF57701">
    <property type="entry name" value="Zn2/Cys6 DNA-binding domain"/>
    <property type="match status" value="1"/>
</dbReference>
<evidence type="ECO:0000313" key="5">
    <source>
        <dbReference type="Proteomes" id="UP001187682"/>
    </source>
</evidence>
<feature type="compositionally biased region" description="Low complexity" evidence="2">
    <location>
        <begin position="291"/>
        <end position="305"/>
    </location>
</feature>
<dbReference type="CDD" id="cd00067">
    <property type="entry name" value="GAL4"/>
    <property type="match status" value="1"/>
</dbReference>
<gene>
    <name evidence="4" type="ORF">DNG_06499</name>
</gene>
<feature type="region of interest" description="Disordered" evidence="2">
    <location>
        <begin position="1"/>
        <end position="39"/>
    </location>
</feature>
<evidence type="ECO:0000256" key="2">
    <source>
        <dbReference type="SAM" id="MobiDB-lite"/>
    </source>
</evidence>
<name>A0AAE8MZS4_9PEZI</name>
<dbReference type="SMART" id="SM00066">
    <property type="entry name" value="GAL4"/>
    <property type="match status" value="1"/>
</dbReference>
<dbReference type="Gene3D" id="4.10.240.10">
    <property type="entry name" value="Zn(2)-C6 fungal-type DNA-binding domain"/>
    <property type="match status" value="1"/>
</dbReference>
<sequence length="388" mass="40549">MGRRLYLLSSPPHQGALDLQATPRTLTPETTPMREGDRPTIGIHTTVATVATRLRPTTTAEASPRRTTTTTDPTLPQDTRSSTGLGPLALTTPNTPTVVIQGTACRYCRKRKIRCSGYQNAPGGRCINCTRMNQECIFQPVSSSSTAAFVHVSAVPGGIAPGTPLYGAYGQPLPGGGGPPGQQAPPPGPPPLQGGPPQGAQYPPPHHIQNPAYYQPAMRSPTDLHSPYSESDAASASGRRRRRESEDGHERRLPPPNVNDEEAWRRSPVSSSNSPRSQYYPSQPPMPAPPGGVTSAHTPPVSSSGPTPPHRSPTMAQSSGPGSNGHHDGGQRSGSSTKGTTPTPQGAAPPPPTGPGSKSVMRVTSILGDAPAHDIDRNMLGRLSGGPK</sequence>
<dbReference type="InterPro" id="IPR001138">
    <property type="entry name" value="Zn2Cys6_DnaBD"/>
</dbReference>
<proteinExistence type="predicted"/>
<dbReference type="AlphaFoldDB" id="A0AAE8MZS4"/>
<dbReference type="GO" id="GO:0000981">
    <property type="term" value="F:DNA-binding transcription factor activity, RNA polymerase II-specific"/>
    <property type="evidence" value="ECO:0007669"/>
    <property type="project" value="InterPro"/>
</dbReference>
<keyword evidence="1" id="KW-0539">Nucleus</keyword>
<dbReference type="Proteomes" id="UP001187682">
    <property type="component" value="Unassembled WGS sequence"/>
</dbReference>
<feature type="compositionally biased region" description="Low complexity" evidence="2">
    <location>
        <begin position="333"/>
        <end position="346"/>
    </location>
</feature>
<dbReference type="PROSITE" id="PS50048">
    <property type="entry name" value="ZN2_CY6_FUNGAL_2"/>
    <property type="match status" value="1"/>
</dbReference>
<evidence type="ECO:0000256" key="1">
    <source>
        <dbReference type="ARBA" id="ARBA00023242"/>
    </source>
</evidence>
<dbReference type="InterPro" id="IPR036864">
    <property type="entry name" value="Zn2-C6_fun-type_DNA-bd_sf"/>
</dbReference>
<organism evidence="4 5">
    <name type="scientific">Cephalotrichum gorgonifer</name>
    <dbReference type="NCBI Taxonomy" id="2041049"/>
    <lineage>
        <taxon>Eukaryota</taxon>
        <taxon>Fungi</taxon>
        <taxon>Dikarya</taxon>
        <taxon>Ascomycota</taxon>
        <taxon>Pezizomycotina</taxon>
        <taxon>Sordariomycetes</taxon>
        <taxon>Hypocreomycetidae</taxon>
        <taxon>Microascales</taxon>
        <taxon>Microascaceae</taxon>
        <taxon>Cephalotrichum</taxon>
    </lineage>
</organism>
<reference evidence="4" key="1">
    <citation type="submission" date="2018-03" db="EMBL/GenBank/DDBJ databases">
        <authorList>
            <person name="Guldener U."/>
        </authorList>
    </citation>
    <scope>NUCLEOTIDE SEQUENCE</scope>
</reference>
<dbReference type="Pfam" id="PF00172">
    <property type="entry name" value="Zn_clus"/>
    <property type="match status" value="1"/>
</dbReference>
<dbReference type="EMBL" id="ONZQ02000009">
    <property type="protein sequence ID" value="SPO03816.1"/>
    <property type="molecule type" value="Genomic_DNA"/>
</dbReference>
<feature type="compositionally biased region" description="Low complexity" evidence="2">
    <location>
        <begin position="266"/>
        <end position="281"/>
    </location>
</feature>
<dbReference type="GO" id="GO:0008270">
    <property type="term" value="F:zinc ion binding"/>
    <property type="evidence" value="ECO:0007669"/>
    <property type="project" value="InterPro"/>
</dbReference>
<comment type="caution">
    <text evidence="4">The sequence shown here is derived from an EMBL/GenBank/DDBJ whole genome shotgun (WGS) entry which is preliminary data.</text>
</comment>
<feature type="compositionally biased region" description="Pro residues" evidence="2">
    <location>
        <begin position="182"/>
        <end position="194"/>
    </location>
</feature>
<keyword evidence="5" id="KW-1185">Reference proteome</keyword>
<feature type="compositionally biased region" description="Basic and acidic residues" evidence="2">
    <location>
        <begin position="243"/>
        <end position="253"/>
    </location>
</feature>
<feature type="region of interest" description="Disordered" evidence="2">
    <location>
        <begin position="52"/>
        <end position="94"/>
    </location>
</feature>
<protein>
    <recommendedName>
        <fullName evidence="3">Zn(2)-C6 fungal-type domain-containing protein</fullName>
    </recommendedName>
</protein>
<feature type="region of interest" description="Disordered" evidence="2">
    <location>
        <begin position="166"/>
        <end position="388"/>
    </location>
</feature>